<evidence type="ECO:0000313" key="2">
    <source>
        <dbReference type="Proteomes" id="UP000799770"/>
    </source>
</evidence>
<proteinExistence type="predicted"/>
<dbReference type="OrthoDB" id="5419927at2759"/>
<organism evidence="1 2">
    <name type="scientific">Lophiotrema nucula</name>
    <dbReference type="NCBI Taxonomy" id="690887"/>
    <lineage>
        <taxon>Eukaryota</taxon>
        <taxon>Fungi</taxon>
        <taxon>Dikarya</taxon>
        <taxon>Ascomycota</taxon>
        <taxon>Pezizomycotina</taxon>
        <taxon>Dothideomycetes</taxon>
        <taxon>Pleosporomycetidae</taxon>
        <taxon>Pleosporales</taxon>
        <taxon>Lophiotremataceae</taxon>
        <taxon>Lophiotrema</taxon>
    </lineage>
</organism>
<reference evidence="1" key="1">
    <citation type="journal article" date="2020" name="Stud. Mycol.">
        <title>101 Dothideomycetes genomes: a test case for predicting lifestyles and emergence of pathogens.</title>
        <authorList>
            <person name="Haridas S."/>
            <person name="Albert R."/>
            <person name="Binder M."/>
            <person name="Bloem J."/>
            <person name="Labutti K."/>
            <person name="Salamov A."/>
            <person name="Andreopoulos B."/>
            <person name="Baker S."/>
            <person name="Barry K."/>
            <person name="Bills G."/>
            <person name="Bluhm B."/>
            <person name="Cannon C."/>
            <person name="Castanera R."/>
            <person name="Culley D."/>
            <person name="Daum C."/>
            <person name="Ezra D."/>
            <person name="Gonzalez J."/>
            <person name="Henrissat B."/>
            <person name="Kuo A."/>
            <person name="Liang C."/>
            <person name="Lipzen A."/>
            <person name="Lutzoni F."/>
            <person name="Magnuson J."/>
            <person name="Mondo S."/>
            <person name="Nolan M."/>
            <person name="Ohm R."/>
            <person name="Pangilinan J."/>
            <person name="Park H.-J."/>
            <person name="Ramirez L."/>
            <person name="Alfaro M."/>
            <person name="Sun H."/>
            <person name="Tritt A."/>
            <person name="Yoshinaga Y."/>
            <person name="Zwiers L.-H."/>
            <person name="Turgeon B."/>
            <person name="Goodwin S."/>
            <person name="Spatafora J."/>
            <person name="Crous P."/>
            <person name="Grigoriev I."/>
        </authorList>
    </citation>
    <scope>NUCLEOTIDE SEQUENCE</scope>
    <source>
        <strain evidence="1">CBS 627.86</strain>
    </source>
</reference>
<dbReference type="Proteomes" id="UP000799770">
    <property type="component" value="Unassembled WGS sequence"/>
</dbReference>
<dbReference type="PANTHER" id="PTHR40619">
    <property type="entry name" value="FUNGAL STAND N-TERMINAL GOODBYE DOMAIN-CONTAINING PROTEIN"/>
    <property type="match status" value="1"/>
</dbReference>
<name>A0A6A5Z8Y4_9PLEO</name>
<dbReference type="EMBL" id="ML977324">
    <property type="protein sequence ID" value="KAF2114861.1"/>
    <property type="molecule type" value="Genomic_DNA"/>
</dbReference>
<protein>
    <submittedName>
        <fullName evidence="1">Uncharacterized protein</fullName>
    </submittedName>
</protein>
<accession>A0A6A5Z8Y4</accession>
<dbReference type="AlphaFoldDB" id="A0A6A5Z8Y4"/>
<sequence length="364" mass="41257">MSQNRISRNKSDSAERPVLEITDEYRAANQEAFRNSLRLKNIFDHCPNLQQEVKTLKGYLMQNQESKRRIAMVTITEEEVEKTLREQFILESQNQGMDAYDDMDITAHTQIIHLLNYDSRVHDQGEEQCEVLKSNFAGIDKMVEDYVYASSGFEQWFTDARVSSILLVDRNSSRVGSAKLSALSVVSNTLENVSYLSRSIISVKHFCGLHSDADSAAENWVPNMVKGLITQLLMKDQDQELNFDLSFITEEARCAMQENKLDVLCNVFRHMVQQIPQNRMFLCILDSISSFEVSTIGKADMLKVLGLFKDASLPEKGCTTKLLLTVANGTSILNPAGQAGQEWVDYIVTVPKSLRNMNGEIFRD</sequence>
<dbReference type="PANTHER" id="PTHR40619:SF3">
    <property type="entry name" value="FUNGAL STAND N-TERMINAL GOODBYE DOMAIN-CONTAINING PROTEIN"/>
    <property type="match status" value="1"/>
</dbReference>
<gene>
    <name evidence="1" type="ORF">BDV96DRAFT_687630</name>
</gene>
<keyword evidence="2" id="KW-1185">Reference proteome</keyword>
<evidence type="ECO:0000313" key="1">
    <source>
        <dbReference type="EMBL" id="KAF2114861.1"/>
    </source>
</evidence>